<protein>
    <submittedName>
        <fullName evidence="1">Uncharacterized protein</fullName>
    </submittedName>
</protein>
<dbReference type="Proteomes" id="UP000594778">
    <property type="component" value="Chromosome"/>
</dbReference>
<evidence type="ECO:0000313" key="2">
    <source>
        <dbReference type="Proteomes" id="UP000594778"/>
    </source>
</evidence>
<evidence type="ECO:0000313" key="1">
    <source>
        <dbReference type="EMBL" id="QPS09650.1"/>
    </source>
</evidence>
<sequence length="343" mass="38672">MNAIKTIEKAKISFFQVEKCGYFTYGPKPSFQFGDLATILTALKSWSTGKSLGQTQTFQAPLNSDQLPVYLYDIASLGSDWLVVLWNQIPATNNRVASVQANGVVGGAQVHMNSVATGTIPGFATYFWFIPSANVFASIRFQHATVGHAGLRAYARGYIERHTPFTAYEKNPTTADIEIVGYRSSPSAAVRNLAPRFQSEPFRKPGEHDMLLKNYSRITKVLRKTTLELQTPEDLDFWQSAWRKIRGRAIPAQIDPVSISYEISTVLSKKDVQDIIDHSATDTETWDDIGFMLKNDQTPHWLSKSFARDTFDIQVQRVNEEIVNLDELLKELDSQRTRLLDLL</sequence>
<dbReference type="AlphaFoldDB" id="A0A7T2W203"/>
<accession>A0A7T2W203</accession>
<proteinExistence type="predicted"/>
<dbReference type="EMBL" id="CP065668">
    <property type="protein sequence ID" value="QPS09650.1"/>
    <property type="molecule type" value="Genomic_DNA"/>
</dbReference>
<name>A0A7T2W203_DELAC</name>
<gene>
    <name evidence="1" type="ORF">I6G66_06410</name>
</gene>
<reference evidence="1 2" key="1">
    <citation type="submission" date="2020-12" db="EMBL/GenBank/DDBJ databases">
        <title>FDA dAtabase for Regulatory Grade micrObial Sequences (FDA-ARGOS): Supporting development and validation of Infectious Disease Dx tests.</title>
        <authorList>
            <person name="Sproer C."/>
            <person name="Gronow S."/>
            <person name="Severitt S."/>
            <person name="Schroder I."/>
            <person name="Tallon L."/>
            <person name="Sadzewicz L."/>
            <person name="Zhao X."/>
            <person name="Boylan J."/>
            <person name="Ott S."/>
            <person name="Bowen H."/>
            <person name="Vavikolanu K."/>
            <person name="Mehta A."/>
            <person name="Aluvathingal J."/>
            <person name="Nadendla S."/>
            <person name="Lowell S."/>
            <person name="Myers T."/>
            <person name="Yan Y."/>
            <person name="Sichtig H."/>
        </authorList>
    </citation>
    <scope>NUCLEOTIDE SEQUENCE [LARGE SCALE GENOMIC DNA]</scope>
    <source>
        <strain evidence="1 2">FDAARGOS_909</strain>
    </source>
</reference>
<dbReference type="RefSeq" id="WP_197956500.1">
    <property type="nucleotide sequence ID" value="NZ_CP065668.1"/>
</dbReference>
<organism evidence="1 2">
    <name type="scientific">Delftia acidovorans</name>
    <name type="common">Pseudomonas acidovorans</name>
    <name type="synonym">Comamonas acidovorans</name>
    <dbReference type="NCBI Taxonomy" id="80866"/>
    <lineage>
        <taxon>Bacteria</taxon>
        <taxon>Pseudomonadati</taxon>
        <taxon>Pseudomonadota</taxon>
        <taxon>Betaproteobacteria</taxon>
        <taxon>Burkholderiales</taxon>
        <taxon>Comamonadaceae</taxon>
        <taxon>Delftia</taxon>
    </lineage>
</organism>